<dbReference type="Pfam" id="PF07093">
    <property type="entry name" value="SGT1"/>
    <property type="match status" value="1"/>
</dbReference>
<proteinExistence type="predicted"/>
<feature type="compositionally biased region" description="Polar residues" evidence="1">
    <location>
        <begin position="563"/>
        <end position="574"/>
    </location>
</feature>
<reference evidence="2" key="1">
    <citation type="submission" date="2022-07" db="EMBL/GenBank/DDBJ databases">
        <title>Phylogenomic reconstructions and comparative analyses of Kickxellomycotina fungi.</title>
        <authorList>
            <person name="Reynolds N.K."/>
            <person name="Stajich J.E."/>
            <person name="Barry K."/>
            <person name="Grigoriev I.V."/>
            <person name="Crous P."/>
            <person name="Smith M.E."/>
        </authorList>
    </citation>
    <scope>NUCLEOTIDE SEQUENCE</scope>
    <source>
        <strain evidence="2">BCRC 34882</strain>
    </source>
</reference>
<evidence type="ECO:0000256" key="1">
    <source>
        <dbReference type="SAM" id="MobiDB-lite"/>
    </source>
</evidence>
<protein>
    <recommendedName>
        <fullName evidence="4">SGT1-domain-containing protein</fullName>
    </recommendedName>
</protein>
<feature type="region of interest" description="Disordered" evidence="1">
    <location>
        <begin position="456"/>
        <end position="481"/>
    </location>
</feature>
<feature type="region of interest" description="Disordered" evidence="1">
    <location>
        <begin position="717"/>
        <end position="747"/>
    </location>
</feature>
<name>A0ABQ8PQX6_9FUNG</name>
<evidence type="ECO:0000313" key="3">
    <source>
        <dbReference type="Proteomes" id="UP001151295"/>
    </source>
</evidence>
<feature type="compositionally biased region" description="Basic and acidic residues" evidence="1">
    <location>
        <begin position="737"/>
        <end position="747"/>
    </location>
</feature>
<comment type="caution">
    <text evidence="2">The sequence shown here is derived from an EMBL/GenBank/DDBJ whole genome shotgun (WGS) entry which is preliminary data.</text>
</comment>
<feature type="compositionally biased region" description="Acidic residues" evidence="1">
    <location>
        <begin position="722"/>
        <end position="731"/>
    </location>
</feature>
<dbReference type="PANTHER" id="PTHR13060">
    <property type="entry name" value="SGT1 PROTEIN HSGT1 SUPPRESSOR OF GCR2"/>
    <property type="match status" value="1"/>
</dbReference>
<organism evidence="2 3">
    <name type="scientific">Coemansia umbellata</name>
    <dbReference type="NCBI Taxonomy" id="1424467"/>
    <lineage>
        <taxon>Eukaryota</taxon>
        <taxon>Fungi</taxon>
        <taxon>Fungi incertae sedis</taxon>
        <taxon>Zoopagomycota</taxon>
        <taxon>Kickxellomycotina</taxon>
        <taxon>Kickxellomycetes</taxon>
        <taxon>Kickxellales</taxon>
        <taxon>Kickxellaceae</taxon>
        <taxon>Coemansia</taxon>
    </lineage>
</organism>
<feature type="region of interest" description="Disordered" evidence="1">
    <location>
        <begin position="555"/>
        <end position="574"/>
    </location>
</feature>
<evidence type="ECO:0000313" key="2">
    <source>
        <dbReference type="EMBL" id="KAJ1994132.1"/>
    </source>
</evidence>
<gene>
    <name evidence="2" type="ORF">EDC05_001802</name>
</gene>
<dbReference type="PANTHER" id="PTHR13060:SF0">
    <property type="entry name" value="PROTEIN ECDYSONELESS HOMOLOG"/>
    <property type="match status" value="1"/>
</dbReference>
<evidence type="ECO:0008006" key="4">
    <source>
        <dbReference type="Google" id="ProtNLM"/>
    </source>
</evidence>
<sequence>MFAPTTGTVDYFCCDIYVQRSTDNDAARKSTRWHSVDSLDELRMWEAKLFTFFSNKIGRYIWNREPFVVFANMRGKVPRLSGQMVHGDAIDDEWLAVWLLREASRQFPELVISVRDADGEFLLAEAAMYIPHWLTPENSQNRAWLLWLTENIGKGRLHIVPLHMIEISTGVESEFIGLDTALTAVIGGSDITLASTATEKAAFERLAAYPEKLKESMHSARCILPEAIAKTIAQHPQLVSAATELFYGHDTAQIKACGRIKAFPQEPSVSTTVTFNRVQYAKLASHGLPPLVGYKLPPAQSPEFKASSLGMKLACGFEILNNEQPGPLSERRRHAQVEKDEGVDKALFEFMQKLTQTGYFDGLVVTSASFDKRHKQAAQYFAECKRCREQASISVDNFTRQAALSFADAFLQTEQSDFEGIVCDDTASDEDDSWLSLHPDELDALMCKADAVLRETSQEDHGPQLASVGGRDGNDDGSAIEGMYAGDKDAAQSLQGILNKFEAFLVADSGIEGAELNSDDSDGSEFLESSDEDIDLDADGIIQALMKAVDANDRDEMAKQGGSRDNSITGNNARSAINRDFGNGNDQPVHSNVIADDVDNGTVFGNTRQQYMQLDGKHAFQDGQGSVDMSLVALMDAMDKELSASNVGQSFVRVPWADKSSNNKGKGKGKEIDFDDDIPDVDVDLNLVENIVESFRAQEGLPGPAGTILQQFGIHLPRIDDDNNDNNDDDDYTRGSTDSRHMDEMMQ</sequence>
<keyword evidence="3" id="KW-1185">Reference proteome</keyword>
<dbReference type="EMBL" id="JANBQD010000014">
    <property type="protein sequence ID" value="KAJ1994132.1"/>
    <property type="molecule type" value="Genomic_DNA"/>
</dbReference>
<dbReference type="Proteomes" id="UP001151295">
    <property type="component" value="Unassembled WGS sequence"/>
</dbReference>
<dbReference type="InterPro" id="IPR010770">
    <property type="entry name" value="Ecd"/>
</dbReference>
<accession>A0ABQ8PQX6</accession>